<dbReference type="EMBL" id="JAFIQS010000004">
    <property type="protein sequence ID" value="KAG5170178.1"/>
    <property type="molecule type" value="Genomic_DNA"/>
</dbReference>
<evidence type="ECO:0000313" key="3">
    <source>
        <dbReference type="EMBL" id="KAG5170178.1"/>
    </source>
</evidence>
<dbReference type="Gene3D" id="3.50.50.60">
    <property type="entry name" value="FAD/NAD(P)-binding domain"/>
    <property type="match status" value="1"/>
</dbReference>
<comment type="caution">
    <text evidence="3">The sequence shown here is derived from an EMBL/GenBank/DDBJ whole genome shotgun (WGS) entry which is preliminary data.</text>
</comment>
<evidence type="ECO:0000256" key="1">
    <source>
        <dbReference type="SAM" id="MobiDB-lite"/>
    </source>
</evidence>
<dbReference type="Pfam" id="PF01266">
    <property type="entry name" value="DAO"/>
    <property type="match status" value="1"/>
</dbReference>
<dbReference type="GO" id="GO:0005737">
    <property type="term" value="C:cytoplasm"/>
    <property type="evidence" value="ECO:0007669"/>
    <property type="project" value="TreeGrafter"/>
</dbReference>
<sequence>MGAMVSTLRMALQTFKSLLNDFEVVSSRISESPGIPRPNSSIPYWTIPASPIANHGKDSDLLQEVDVVIIGSGITGTSIAKALLEHKDSQSGDTTGRLNVLMLEARDVCSGATGRNGGHASPIIYNEYFGLKKHHGAAVALQIIQFRLAHITTLLDVAKEAGLLNESQARTVDNYDAFIQSSFFANAKGELERFMKEVPPEIAAQFGSTDDRETIEKLQLATSIIGLISKPGASIHPYRLVTGILSKLLDRFPNFRLYSHTPCTEISTENGKYVVTTPKGKIQARHIIHATNAWSSHLLPGLRRKIVPIKAHMSTQRPGKGLHVTDNVDNINPLGALDWTGQRAFVFYPGHVDYAYDYLTQFLPAPSSQTAILSSDDNGNPHSAAILPTAGEFMFGGGLTIGGSSEAALMAAVGVADDEHTDFAVEAYLSGALPMYFGQHWGEEADGKVNDPSGSEWQKGRVKALWTGIVAISADANPWVGRVPLSVSGRPEPQRPESTRLTSNAESFPLSHSGEWISAGYSGEGMVHAWLCGRALAHMILGVPDQASNPTLPAPFFITDKRVKRAKIEDFMDNL</sequence>
<evidence type="ECO:0000259" key="2">
    <source>
        <dbReference type="Pfam" id="PF01266"/>
    </source>
</evidence>
<dbReference type="InterPro" id="IPR006076">
    <property type="entry name" value="FAD-dep_OxRdtase"/>
</dbReference>
<dbReference type="PANTHER" id="PTHR13847:SF213">
    <property type="entry name" value="DEPENDENT OXIDOREDUCTASE, PUTATIVE-RELATED"/>
    <property type="match status" value="1"/>
</dbReference>
<dbReference type="PANTHER" id="PTHR13847">
    <property type="entry name" value="SARCOSINE DEHYDROGENASE-RELATED"/>
    <property type="match status" value="1"/>
</dbReference>
<gene>
    <name evidence="3" type="ORF">JR316_004565</name>
</gene>
<reference evidence="3" key="1">
    <citation type="submission" date="2021-02" db="EMBL/GenBank/DDBJ databases">
        <title>Psilocybe cubensis genome.</title>
        <authorList>
            <person name="Mckernan K.J."/>
            <person name="Crawford S."/>
            <person name="Trippe A."/>
            <person name="Kane L.T."/>
            <person name="Mclaughlin S."/>
        </authorList>
    </citation>
    <scope>NUCLEOTIDE SEQUENCE [LARGE SCALE GENOMIC DNA]</scope>
    <source>
        <strain evidence="3">MGC-MH-2018</strain>
    </source>
</reference>
<feature type="region of interest" description="Disordered" evidence="1">
    <location>
        <begin position="486"/>
        <end position="505"/>
    </location>
</feature>
<protein>
    <recommendedName>
        <fullName evidence="2">FAD dependent oxidoreductase domain-containing protein</fullName>
    </recommendedName>
</protein>
<accession>A0A8H8CLV0</accession>
<dbReference type="AlphaFoldDB" id="A0A8H8CLV0"/>
<dbReference type="Gene3D" id="3.30.9.10">
    <property type="entry name" value="D-Amino Acid Oxidase, subunit A, domain 2"/>
    <property type="match status" value="1"/>
</dbReference>
<dbReference type="SUPFAM" id="SSF51905">
    <property type="entry name" value="FAD/NAD(P)-binding domain"/>
    <property type="match status" value="1"/>
</dbReference>
<dbReference type="InterPro" id="IPR036188">
    <property type="entry name" value="FAD/NAD-bd_sf"/>
</dbReference>
<dbReference type="OrthoDB" id="429143at2759"/>
<organism evidence="3">
    <name type="scientific">Psilocybe cubensis</name>
    <name type="common">Psychedelic mushroom</name>
    <name type="synonym">Stropharia cubensis</name>
    <dbReference type="NCBI Taxonomy" id="181762"/>
    <lineage>
        <taxon>Eukaryota</taxon>
        <taxon>Fungi</taxon>
        <taxon>Dikarya</taxon>
        <taxon>Basidiomycota</taxon>
        <taxon>Agaricomycotina</taxon>
        <taxon>Agaricomycetes</taxon>
        <taxon>Agaricomycetidae</taxon>
        <taxon>Agaricales</taxon>
        <taxon>Agaricineae</taxon>
        <taxon>Strophariaceae</taxon>
        <taxon>Psilocybe</taxon>
    </lineage>
</organism>
<name>A0A8H8CLV0_PSICU</name>
<proteinExistence type="predicted"/>
<feature type="domain" description="FAD dependent oxidoreductase" evidence="2">
    <location>
        <begin position="66"/>
        <end position="539"/>
    </location>
</feature>